<evidence type="ECO:0000313" key="1">
    <source>
        <dbReference type="EMBL" id="EYC22014.1"/>
    </source>
</evidence>
<protein>
    <submittedName>
        <fullName evidence="1">Uncharacterized protein</fullName>
    </submittedName>
</protein>
<dbReference type="AlphaFoldDB" id="A0A016V2Y2"/>
<dbReference type="Proteomes" id="UP000024635">
    <property type="component" value="Unassembled WGS sequence"/>
</dbReference>
<sequence>MWLQALELKGDFKLFGLIINVGKIMVLSTDGSPVTVHLDRVGLGQVQQFKNLGFVMQKKDVLSSMKTLNRIRAVSAAFG</sequence>
<dbReference type="EMBL" id="JARK01001354">
    <property type="protein sequence ID" value="EYC22014.1"/>
    <property type="molecule type" value="Genomic_DNA"/>
</dbReference>
<name>A0A016V2Y2_9BILA</name>
<comment type="caution">
    <text evidence="1">The sequence shown here is derived from an EMBL/GenBank/DDBJ whole genome shotgun (WGS) entry which is preliminary data.</text>
</comment>
<reference evidence="2" key="1">
    <citation type="journal article" date="2015" name="Nat. Genet.">
        <title>The genome and transcriptome of the zoonotic hookworm Ancylostoma ceylanicum identify infection-specific gene families.</title>
        <authorList>
            <person name="Schwarz E.M."/>
            <person name="Hu Y."/>
            <person name="Antoshechkin I."/>
            <person name="Miller M.M."/>
            <person name="Sternberg P.W."/>
            <person name="Aroian R.V."/>
        </authorList>
    </citation>
    <scope>NUCLEOTIDE SEQUENCE</scope>
    <source>
        <strain evidence="2">HY135</strain>
    </source>
</reference>
<proteinExistence type="predicted"/>
<evidence type="ECO:0000313" key="2">
    <source>
        <dbReference type="Proteomes" id="UP000024635"/>
    </source>
</evidence>
<keyword evidence="2" id="KW-1185">Reference proteome</keyword>
<gene>
    <name evidence="1" type="primary">Acey_s0018.g3664</name>
    <name evidence="1" type="ORF">Y032_0018g3664</name>
</gene>
<organism evidence="1 2">
    <name type="scientific">Ancylostoma ceylanicum</name>
    <dbReference type="NCBI Taxonomy" id="53326"/>
    <lineage>
        <taxon>Eukaryota</taxon>
        <taxon>Metazoa</taxon>
        <taxon>Ecdysozoa</taxon>
        <taxon>Nematoda</taxon>
        <taxon>Chromadorea</taxon>
        <taxon>Rhabditida</taxon>
        <taxon>Rhabditina</taxon>
        <taxon>Rhabditomorpha</taxon>
        <taxon>Strongyloidea</taxon>
        <taxon>Ancylostomatidae</taxon>
        <taxon>Ancylostomatinae</taxon>
        <taxon>Ancylostoma</taxon>
    </lineage>
</organism>
<accession>A0A016V2Y2</accession>